<dbReference type="GeneID" id="11971074"/>
<dbReference type="Proteomes" id="UP000005233">
    <property type="component" value="Chromosome"/>
</dbReference>
<name>H8I4F1_METCZ</name>
<dbReference type="GO" id="GO:0015661">
    <property type="term" value="F:L-lysine efflux transmembrane transporter activity"/>
    <property type="evidence" value="ECO:0007669"/>
    <property type="project" value="InterPro"/>
</dbReference>
<organism evidence="2 3">
    <name type="scientific">Methanocella conradii (strain DSM 24694 / JCM 17849 / CGMCC 1.5162 / HZ254)</name>
    <dbReference type="NCBI Taxonomy" id="1041930"/>
    <lineage>
        <taxon>Archaea</taxon>
        <taxon>Methanobacteriati</taxon>
        <taxon>Methanobacteriota</taxon>
        <taxon>Stenosarchaea group</taxon>
        <taxon>Methanomicrobia</taxon>
        <taxon>Methanocellales</taxon>
        <taxon>Methanocellaceae</taxon>
        <taxon>Methanocella</taxon>
    </lineage>
</organism>
<dbReference type="EMBL" id="CP003243">
    <property type="protein sequence ID" value="AFC99708.1"/>
    <property type="molecule type" value="Genomic_DNA"/>
</dbReference>
<dbReference type="HOGENOM" id="CLU_2299332_0_0_2"/>
<evidence type="ECO:0000256" key="1">
    <source>
        <dbReference type="SAM" id="Phobius"/>
    </source>
</evidence>
<dbReference type="InterPro" id="IPR005642">
    <property type="entry name" value="LysO"/>
</dbReference>
<evidence type="ECO:0000313" key="3">
    <source>
        <dbReference type="Proteomes" id="UP000005233"/>
    </source>
</evidence>
<accession>H8I4F1</accession>
<dbReference type="OrthoDB" id="380447at2157"/>
<dbReference type="AlphaFoldDB" id="H8I4F1"/>
<evidence type="ECO:0000313" key="2">
    <source>
        <dbReference type="EMBL" id="AFC99708.1"/>
    </source>
</evidence>
<keyword evidence="1" id="KW-1133">Transmembrane helix</keyword>
<reference evidence="2 3" key="1">
    <citation type="journal article" date="2012" name="J. Bacteriol.">
        <title>Complete genome sequence of a thermophilic methanogen, Methanocella conradii HZ254, isolated from Chinese rice field soil.</title>
        <authorList>
            <person name="Lu Z."/>
            <person name="Lu Y."/>
        </authorList>
    </citation>
    <scope>NUCLEOTIDE SEQUENCE [LARGE SCALE GENOMIC DNA]</scope>
    <source>
        <strain evidence="3">DSM 24694 / JCM 17849 / CGMCC 1.5162 / HZ254</strain>
    </source>
</reference>
<dbReference type="STRING" id="1041930.Mtc_0952"/>
<dbReference type="RefSeq" id="WP_014405546.1">
    <property type="nucleotide sequence ID" value="NC_017034.1"/>
</dbReference>
<keyword evidence="1" id="KW-0472">Membrane</keyword>
<dbReference type="KEGG" id="mez:Mtc_0952"/>
<sequence>MDGMVAYIGLLMASLVAGVIVGLIKGQFSENAKRLISMAMTGMVFVLILLMGLKTGSNDAVVSSLGVYGAQSLLITLAAIAGSIIFAVLFEKLFLKDGLR</sequence>
<feature type="transmembrane region" description="Helical" evidence="1">
    <location>
        <begin position="65"/>
        <end position="90"/>
    </location>
</feature>
<evidence type="ECO:0008006" key="4">
    <source>
        <dbReference type="Google" id="ProtNLM"/>
    </source>
</evidence>
<gene>
    <name evidence="2" type="ordered locus">Mtc_0952</name>
</gene>
<proteinExistence type="predicted"/>
<keyword evidence="3" id="KW-1185">Reference proteome</keyword>
<dbReference type="eggNOG" id="arCOG05840">
    <property type="taxonomic scope" value="Archaea"/>
</dbReference>
<protein>
    <recommendedName>
        <fullName evidence="4">DUF340 domain-containing protein</fullName>
    </recommendedName>
</protein>
<keyword evidence="1" id="KW-0812">Transmembrane</keyword>
<dbReference type="Pfam" id="PF03956">
    <property type="entry name" value="Lys_export"/>
    <property type="match status" value="1"/>
</dbReference>
<feature type="transmembrane region" description="Helical" evidence="1">
    <location>
        <begin position="6"/>
        <end position="23"/>
    </location>
</feature>
<feature type="transmembrane region" description="Helical" evidence="1">
    <location>
        <begin position="35"/>
        <end position="53"/>
    </location>
</feature>